<dbReference type="RefSeq" id="WP_268599544.1">
    <property type="nucleotide sequence ID" value="NZ_JAMDNP010000011.1"/>
</dbReference>
<comment type="caution">
    <text evidence="1">The sequence shown here is derived from an EMBL/GenBank/DDBJ whole genome shotgun (WGS) entry which is preliminary data.</text>
</comment>
<reference evidence="1 2" key="1">
    <citation type="submission" date="2022-05" db="EMBL/GenBank/DDBJ databases">
        <title>Genome Sequencing of Bee-Associated Microbes.</title>
        <authorList>
            <person name="Dunlap C."/>
        </authorList>
    </citation>
    <scope>NUCLEOTIDE SEQUENCE [LARGE SCALE GENOMIC DNA]</scope>
    <source>
        <strain evidence="1 2">NRRL B-04010</strain>
    </source>
</reference>
<proteinExistence type="predicted"/>
<sequence length="161" mass="18073">MTQCTFCGEKYDHDLADGRCILCRNKTARTAVISDKVIQTQRQTRDLHADLAICDKATPGRWHVYDTKLGRGHTYGSVDGVLVMIAEGSLTADATFIAESRQGWPEAIRRAIAAEAEVERLREIIGCAAFDLHYAEHYSSTTMDVLHRLQQEVDGWEGTRF</sequence>
<gene>
    <name evidence="1" type="ORF">M5X12_07215</name>
</gene>
<name>A0ABT4GUI9_PAEAL</name>
<evidence type="ECO:0000313" key="2">
    <source>
        <dbReference type="Proteomes" id="UP001527181"/>
    </source>
</evidence>
<dbReference type="Proteomes" id="UP001527181">
    <property type="component" value="Unassembled WGS sequence"/>
</dbReference>
<protein>
    <submittedName>
        <fullName evidence="1">Uncharacterized protein</fullName>
    </submittedName>
</protein>
<dbReference type="EMBL" id="JAMDNP010000011">
    <property type="protein sequence ID" value="MCY9760364.1"/>
    <property type="molecule type" value="Genomic_DNA"/>
</dbReference>
<organism evidence="1 2">
    <name type="scientific">Paenibacillus alvei</name>
    <name type="common">Bacillus alvei</name>
    <dbReference type="NCBI Taxonomy" id="44250"/>
    <lineage>
        <taxon>Bacteria</taxon>
        <taxon>Bacillati</taxon>
        <taxon>Bacillota</taxon>
        <taxon>Bacilli</taxon>
        <taxon>Bacillales</taxon>
        <taxon>Paenibacillaceae</taxon>
        <taxon>Paenibacillus</taxon>
    </lineage>
</organism>
<keyword evidence="2" id="KW-1185">Reference proteome</keyword>
<evidence type="ECO:0000313" key="1">
    <source>
        <dbReference type="EMBL" id="MCY9760364.1"/>
    </source>
</evidence>
<accession>A0ABT4GUI9</accession>